<dbReference type="EMBL" id="ML978968">
    <property type="protein sequence ID" value="KAF1928614.1"/>
    <property type="molecule type" value="Genomic_DNA"/>
</dbReference>
<evidence type="ECO:0000313" key="10">
    <source>
        <dbReference type="Proteomes" id="UP000800082"/>
    </source>
</evidence>
<feature type="compositionally biased region" description="Basic and acidic residues" evidence="8">
    <location>
        <begin position="57"/>
        <end position="69"/>
    </location>
</feature>
<dbReference type="InterPro" id="IPR016939">
    <property type="entry name" value="Ribosomal_mS23_fun"/>
</dbReference>
<evidence type="ECO:0000256" key="5">
    <source>
        <dbReference type="ARBA" id="ARBA00023274"/>
    </source>
</evidence>
<evidence type="ECO:0000256" key="4">
    <source>
        <dbReference type="ARBA" id="ARBA00023128"/>
    </source>
</evidence>
<keyword evidence="5" id="KW-0687">Ribonucleoprotein</keyword>
<protein>
    <recommendedName>
        <fullName evidence="6">Small ribosomal subunit protein mS23</fullName>
    </recommendedName>
    <alternativeName>
        <fullName evidence="7">37S ribosomal protein S25, mitochondrial</fullName>
    </alternativeName>
</protein>
<dbReference type="Pfam" id="PF13741">
    <property type="entry name" value="MRP-S25"/>
    <property type="match status" value="1"/>
</dbReference>
<dbReference type="RefSeq" id="XP_033448862.1">
    <property type="nucleotide sequence ID" value="XM_033592506.1"/>
</dbReference>
<feature type="compositionally biased region" description="Polar residues" evidence="8">
    <location>
        <begin position="1"/>
        <end position="10"/>
    </location>
</feature>
<evidence type="ECO:0000256" key="8">
    <source>
        <dbReference type="SAM" id="MobiDB-lite"/>
    </source>
</evidence>
<evidence type="ECO:0000256" key="3">
    <source>
        <dbReference type="ARBA" id="ARBA00022980"/>
    </source>
</evidence>
<dbReference type="GO" id="GO:0003735">
    <property type="term" value="F:structural constituent of ribosome"/>
    <property type="evidence" value="ECO:0007669"/>
    <property type="project" value="InterPro"/>
</dbReference>
<accession>A0A6A5RNL1</accession>
<dbReference type="Proteomes" id="UP000800082">
    <property type="component" value="Unassembled WGS sequence"/>
</dbReference>
<evidence type="ECO:0000313" key="9">
    <source>
        <dbReference type="EMBL" id="KAF1928614.1"/>
    </source>
</evidence>
<dbReference type="PANTHER" id="PTHR37799:SF1">
    <property type="entry name" value="SMALL RIBOSOMAL SUBUNIT PROTEIN MS23"/>
    <property type="match status" value="1"/>
</dbReference>
<feature type="region of interest" description="Disordered" evidence="8">
    <location>
        <begin position="1"/>
        <end position="81"/>
    </location>
</feature>
<reference evidence="9" key="1">
    <citation type="journal article" date="2020" name="Stud. Mycol.">
        <title>101 Dothideomycetes genomes: a test case for predicting lifestyles and emergence of pathogens.</title>
        <authorList>
            <person name="Haridas S."/>
            <person name="Albert R."/>
            <person name="Binder M."/>
            <person name="Bloem J."/>
            <person name="Labutti K."/>
            <person name="Salamov A."/>
            <person name="Andreopoulos B."/>
            <person name="Baker S."/>
            <person name="Barry K."/>
            <person name="Bills G."/>
            <person name="Bluhm B."/>
            <person name="Cannon C."/>
            <person name="Castanera R."/>
            <person name="Culley D."/>
            <person name="Daum C."/>
            <person name="Ezra D."/>
            <person name="Gonzalez J."/>
            <person name="Henrissat B."/>
            <person name="Kuo A."/>
            <person name="Liang C."/>
            <person name="Lipzen A."/>
            <person name="Lutzoni F."/>
            <person name="Magnuson J."/>
            <person name="Mondo S."/>
            <person name="Nolan M."/>
            <person name="Ohm R."/>
            <person name="Pangilinan J."/>
            <person name="Park H.-J."/>
            <person name="Ramirez L."/>
            <person name="Alfaro M."/>
            <person name="Sun H."/>
            <person name="Tritt A."/>
            <person name="Yoshinaga Y."/>
            <person name="Zwiers L.-H."/>
            <person name="Turgeon B."/>
            <person name="Goodwin S."/>
            <person name="Spatafora J."/>
            <person name="Crous P."/>
            <person name="Grigoriev I."/>
        </authorList>
    </citation>
    <scope>NUCLEOTIDE SEQUENCE</scope>
    <source>
        <strain evidence="9">CBS 183.55</strain>
    </source>
</reference>
<evidence type="ECO:0000256" key="7">
    <source>
        <dbReference type="ARBA" id="ARBA00035421"/>
    </source>
</evidence>
<dbReference type="GeneID" id="54350174"/>
<name>A0A6A5RNL1_9PLEO</name>
<proteinExistence type="inferred from homology"/>
<evidence type="ECO:0000256" key="2">
    <source>
        <dbReference type="ARBA" id="ARBA00009864"/>
    </source>
</evidence>
<sequence length="332" mass="36818">MSNLDGSPNGTAPPLARPPAPSPARLHPRLPVCTLARPSAPSPGRPLSRRLAQPRTDCSRRAWHSDSRRSTPPSPAMGRYSLAPLRVRSTAKALFDAKRTATLPQWYDIVGDIPAGETLARPVLQAPKVKGAKKASRLFKPLPIVYPEDRLRSDFFGDHPWELARPRLVVEDSGNDAKGYDWSKIQQRGKQLDGESVVQRQMWLMQNRRITKAAAYDQARREFYHHRHLNEIRTRIAREEAIHVGAYFGKGPLEVGVELEDKAWESWKAWANQQIEEEASMRAQMFSGPQNEDAGVSDLTTAEYDDAVTELDSQAAIAPGTAASRAGAPAHA</sequence>
<gene>
    <name evidence="9" type="ORF">M421DRAFT_420497</name>
</gene>
<evidence type="ECO:0000256" key="6">
    <source>
        <dbReference type="ARBA" id="ARBA00035137"/>
    </source>
</evidence>
<dbReference type="GO" id="GO:0005763">
    <property type="term" value="C:mitochondrial small ribosomal subunit"/>
    <property type="evidence" value="ECO:0007669"/>
    <property type="project" value="InterPro"/>
</dbReference>
<dbReference type="OrthoDB" id="5542239at2759"/>
<comment type="similarity">
    <text evidence="2">Belongs to the mitochondrion-specific ribosomal protein mS23 family.</text>
</comment>
<keyword evidence="4" id="KW-0496">Mitochondrion</keyword>
<organism evidence="9 10">
    <name type="scientific">Didymella exigua CBS 183.55</name>
    <dbReference type="NCBI Taxonomy" id="1150837"/>
    <lineage>
        <taxon>Eukaryota</taxon>
        <taxon>Fungi</taxon>
        <taxon>Dikarya</taxon>
        <taxon>Ascomycota</taxon>
        <taxon>Pezizomycotina</taxon>
        <taxon>Dothideomycetes</taxon>
        <taxon>Pleosporomycetidae</taxon>
        <taxon>Pleosporales</taxon>
        <taxon>Pleosporineae</taxon>
        <taxon>Didymellaceae</taxon>
        <taxon>Didymella</taxon>
    </lineage>
</organism>
<evidence type="ECO:0000256" key="1">
    <source>
        <dbReference type="ARBA" id="ARBA00004173"/>
    </source>
</evidence>
<keyword evidence="3" id="KW-0689">Ribosomal protein</keyword>
<dbReference type="PANTHER" id="PTHR37799">
    <property type="entry name" value="37S RIBOSOMAL PROTEIN S25, MITOCHONDRIAL"/>
    <property type="match status" value="1"/>
</dbReference>
<comment type="subcellular location">
    <subcellularLocation>
        <location evidence="1">Mitochondrion</location>
    </subcellularLocation>
</comment>
<dbReference type="AlphaFoldDB" id="A0A6A5RNL1"/>
<keyword evidence="10" id="KW-1185">Reference proteome</keyword>